<accession>A0A7D5D7R7</accession>
<evidence type="ECO:0000313" key="1">
    <source>
        <dbReference type="EMBL" id="QKZ04913.1"/>
    </source>
</evidence>
<gene>
    <name evidence="1" type="ORF">HWQ56_14410</name>
</gene>
<protein>
    <submittedName>
        <fullName evidence="1">Uncharacterized protein</fullName>
    </submittedName>
</protein>
<evidence type="ECO:0000313" key="2">
    <source>
        <dbReference type="Proteomes" id="UP000509568"/>
    </source>
</evidence>
<sequence>MKKPPLSVWDAILRAEKDPSKTPVTPAPRGLAVQLDFLKLWADADSAKTQDPYLLLRNGNQQILVTVQLNASDANGNIVPLSTTELASIQLVTYVDEKPLTEISAPSPVGWAVAKHAFGYVYDRQFLNKLRTFSATVGKHLRPSARSLAHVDPLHAKLYYDDPERDGLTSSLQEEADGGKFVAYQTRSFYLSTTATSNLRVAAKIKLDNGTIIISNRLEAPLNDPKGAKGLFNCDANFTPLNFPSLPSQNYGTRKPGDTTVLNDIPVGGTGSPRFFEHHINIRLDTNTLIEIKQWSSESGHSPSLRGVYGGGWKAQCSFTRFTRVDSPILHVADEIKIIKLDGVSLYYPIDYLFNEQTQAKNFIPGQIVIWQSLFDGDITFREGYNTPQLADVVSTKLYLWDIYGNRHNLTLRFAGSTNYNWLMLDKR</sequence>
<dbReference type="AlphaFoldDB" id="A0A7D5D7R7"/>
<dbReference type="RefSeq" id="WP_176570923.1">
    <property type="nucleotide sequence ID" value="NZ_CP056030.1"/>
</dbReference>
<keyword evidence="2" id="KW-1185">Reference proteome</keyword>
<dbReference type="Proteomes" id="UP000509568">
    <property type="component" value="Chromosome"/>
</dbReference>
<dbReference type="EMBL" id="CP056030">
    <property type="protein sequence ID" value="QKZ04913.1"/>
    <property type="molecule type" value="Genomic_DNA"/>
</dbReference>
<name>A0A7D5D7R7_9PSED</name>
<dbReference type="KEGG" id="pez:HWQ56_14410"/>
<organism evidence="1 2">
    <name type="scientific">Pseudomonas eucalypticola</name>
    <dbReference type="NCBI Taxonomy" id="2599595"/>
    <lineage>
        <taxon>Bacteria</taxon>
        <taxon>Pseudomonadati</taxon>
        <taxon>Pseudomonadota</taxon>
        <taxon>Gammaproteobacteria</taxon>
        <taxon>Pseudomonadales</taxon>
        <taxon>Pseudomonadaceae</taxon>
        <taxon>Pseudomonas</taxon>
    </lineage>
</organism>
<proteinExistence type="predicted"/>
<reference evidence="1 2" key="1">
    <citation type="submission" date="2020-06" db="EMBL/GenBank/DDBJ databases">
        <title>Pseudomonas eucalypticola sp. nov., an endophyte of Eucalyptus dunnii leaves with biocontrol ability of eucalyptus leaf blight.</title>
        <authorList>
            <person name="Liu Y."/>
            <person name="Song Z."/>
            <person name="Zeng H."/>
            <person name="Lu M."/>
            <person name="Wang X."/>
            <person name="Lian X."/>
            <person name="Zhang Q."/>
        </authorList>
    </citation>
    <scope>NUCLEOTIDE SEQUENCE [LARGE SCALE GENOMIC DNA]</scope>
    <source>
        <strain evidence="1 2">NP-1</strain>
    </source>
</reference>